<dbReference type="EMBL" id="JH431846">
    <property type="status" value="NOT_ANNOTATED_CDS"/>
    <property type="molecule type" value="Genomic_DNA"/>
</dbReference>
<evidence type="ECO:0000313" key="2">
    <source>
        <dbReference type="Proteomes" id="UP000014500"/>
    </source>
</evidence>
<keyword evidence="2" id="KW-1185">Reference proteome</keyword>
<proteinExistence type="predicted"/>
<dbReference type="HOGENOM" id="CLU_3130294_0_0_1"/>
<dbReference type="EnsemblMetazoa" id="SMAR008566-RA">
    <property type="protein sequence ID" value="SMAR008566-PA"/>
    <property type="gene ID" value="SMAR008566"/>
</dbReference>
<name>T1J4M4_STRMM</name>
<dbReference type="Proteomes" id="UP000014500">
    <property type="component" value="Unassembled WGS sequence"/>
</dbReference>
<dbReference type="AlphaFoldDB" id="T1J4M4"/>
<reference evidence="1" key="2">
    <citation type="submission" date="2015-02" db="UniProtKB">
        <authorList>
            <consortium name="EnsemblMetazoa"/>
        </authorList>
    </citation>
    <scope>IDENTIFICATION</scope>
</reference>
<sequence>MDMLLVELLSQEVRLEVNCVYLLPKRRTRRTIHYSLMSSSYHLVFLHSVL</sequence>
<accession>T1J4M4</accession>
<protein>
    <submittedName>
        <fullName evidence="1">Uncharacterized protein</fullName>
    </submittedName>
</protein>
<reference evidence="2" key="1">
    <citation type="submission" date="2011-05" db="EMBL/GenBank/DDBJ databases">
        <authorList>
            <person name="Richards S.R."/>
            <person name="Qu J."/>
            <person name="Jiang H."/>
            <person name="Jhangiani S.N."/>
            <person name="Agravi P."/>
            <person name="Goodspeed R."/>
            <person name="Gross S."/>
            <person name="Mandapat C."/>
            <person name="Jackson L."/>
            <person name="Mathew T."/>
            <person name="Pu L."/>
            <person name="Thornton R."/>
            <person name="Saada N."/>
            <person name="Wilczek-Boney K.B."/>
            <person name="Lee S."/>
            <person name="Kovar C."/>
            <person name="Wu Y."/>
            <person name="Scherer S.E."/>
            <person name="Worley K.C."/>
            <person name="Muzny D.M."/>
            <person name="Gibbs R."/>
        </authorList>
    </citation>
    <scope>NUCLEOTIDE SEQUENCE</scope>
    <source>
        <strain evidence="2">Brora</strain>
    </source>
</reference>
<evidence type="ECO:0000313" key="1">
    <source>
        <dbReference type="EnsemblMetazoa" id="SMAR008566-PA"/>
    </source>
</evidence>
<organism evidence="1 2">
    <name type="scientific">Strigamia maritima</name>
    <name type="common">European centipede</name>
    <name type="synonym">Geophilus maritimus</name>
    <dbReference type="NCBI Taxonomy" id="126957"/>
    <lineage>
        <taxon>Eukaryota</taxon>
        <taxon>Metazoa</taxon>
        <taxon>Ecdysozoa</taxon>
        <taxon>Arthropoda</taxon>
        <taxon>Myriapoda</taxon>
        <taxon>Chilopoda</taxon>
        <taxon>Pleurostigmophora</taxon>
        <taxon>Geophilomorpha</taxon>
        <taxon>Linotaeniidae</taxon>
        <taxon>Strigamia</taxon>
    </lineage>
</organism>